<proteinExistence type="predicted"/>
<evidence type="ECO:0000256" key="1">
    <source>
        <dbReference type="SAM" id="MobiDB-lite"/>
    </source>
</evidence>
<comment type="caution">
    <text evidence="2">The sequence shown here is derived from an EMBL/GenBank/DDBJ whole genome shotgun (WGS) entry which is preliminary data.</text>
</comment>
<feature type="compositionally biased region" description="Basic and acidic residues" evidence="1">
    <location>
        <begin position="168"/>
        <end position="179"/>
    </location>
</feature>
<feature type="region of interest" description="Disordered" evidence="1">
    <location>
        <begin position="20"/>
        <end position="189"/>
    </location>
</feature>
<evidence type="ECO:0000313" key="2">
    <source>
        <dbReference type="EMBL" id="GCE98495.1"/>
    </source>
</evidence>
<name>A0A4C2E321_9SACH</name>
<dbReference type="EMBL" id="BIMX01000005">
    <property type="protein sequence ID" value="GCE98495.1"/>
    <property type="molecule type" value="Genomic_DNA"/>
</dbReference>
<dbReference type="Proteomes" id="UP000301737">
    <property type="component" value="Unassembled WGS sequence"/>
</dbReference>
<dbReference type="Pfam" id="PF08297">
    <property type="entry name" value="U3_snoRNA_assoc"/>
    <property type="match status" value="1"/>
</dbReference>
<feature type="compositionally biased region" description="Low complexity" evidence="1">
    <location>
        <begin position="20"/>
        <end position="30"/>
    </location>
</feature>
<protein>
    <submittedName>
        <fullName evidence="2">Uncharacterized protein</fullName>
    </submittedName>
</protein>
<dbReference type="GO" id="GO:0030515">
    <property type="term" value="F:snoRNA binding"/>
    <property type="evidence" value="ECO:0007669"/>
    <property type="project" value="InterPro"/>
</dbReference>
<accession>A0A4C2E321</accession>
<feature type="compositionally biased region" description="Basic residues" evidence="1">
    <location>
        <begin position="180"/>
        <end position="189"/>
    </location>
</feature>
<gene>
    <name evidence="2" type="ORF">ZYGM_003756</name>
</gene>
<dbReference type="AlphaFoldDB" id="A0A4C2E321"/>
<evidence type="ECO:0000313" key="3">
    <source>
        <dbReference type="Proteomes" id="UP000301737"/>
    </source>
</evidence>
<dbReference type="OrthoDB" id="4096107at2759"/>
<sequence>MLVGDGQISRHFGTIAISIMSKSDYSSDSDSAPEEEGLDIGEKELQLQLREREEAQRREQRILKEQRRRQDEMFRKQREEKNSKEDTTSLEEMPIEVLESLAKKEQGPPDEQPAKRAAQRHITFDEELDEVPVARSPSRKKNKLSKLRARKGPVMVQVLSQNSQLPPKVERPVMKDKDKWLRRKGLRRR</sequence>
<dbReference type="GO" id="GO:0006364">
    <property type="term" value="P:rRNA processing"/>
    <property type="evidence" value="ECO:0007669"/>
    <property type="project" value="InterPro"/>
</dbReference>
<feature type="compositionally biased region" description="Basic and acidic residues" evidence="1">
    <location>
        <begin position="40"/>
        <end position="87"/>
    </location>
</feature>
<dbReference type="InterPro" id="IPR013268">
    <property type="entry name" value="UTP16"/>
</dbReference>
<feature type="compositionally biased region" description="Basic residues" evidence="1">
    <location>
        <begin position="137"/>
        <end position="151"/>
    </location>
</feature>
<keyword evidence="3" id="KW-1185">Reference proteome</keyword>
<reference evidence="2 3" key="1">
    <citation type="submission" date="2019-01" db="EMBL/GenBank/DDBJ databases">
        <title>Draft Genome Sequencing of Zygosaccharomyces mellis Ca-7.</title>
        <authorList>
            <person name="Shiwa Y."/>
            <person name="Kanesaki Y."/>
            <person name="Ishige T."/>
            <person name="Mura K."/>
            <person name="Hori T."/>
            <person name="Tamura T."/>
        </authorList>
    </citation>
    <scope>NUCLEOTIDE SEQUENCE [LARGE SCALE GENOMIC DNA]</scope>
    <source>
        <strain evidence="2 3">Ca-7</strain>
    </source>
</reference>
<organism evidence="2 3">
    <name type="scientific">Zygosaccharomyces mellis</name>
    <dbReference type="NCBI Taxonomy" id="42258"/>
    <lineage>
        <taxon>Eukaryota</taxon>
        <taxon>Fungi</taxon>
        <taxon>Dikarya</taxon>
        <taxon>Ascomycota</taxon>
        <taxon>Saccharomycotina</taxon>
        <taxon>Saccharomycetes</taxon>
        <taxon>Saccharomycetales</taxon>
        <taxon>Saccharomycetaceae</taxon>
        <taxon>Zygosaccharomyces</taxon>
    </lineage>
</organism>